<dbReference type="AlphaFoldDB" id="A0A239J1W2"/>
<organism evidence="1 2">
    <name type="scientific">Asanoa hainanensis</name>
    <dbReference type="NCBI Taxonomy" id="560556"/>
    <lineage>
        <taxon>Bacteria</taxon>
        <taxon>Bacillati</taxon>
        <taxon>Actinomycetota</taxon>
        <taxon>Actinomycetes</taxon>
        <taxon>Micromonosporales</taxon>
        <taxon>Micromonosporaceae</taxon>
        <taxon>Asanoa</taxon>
    </lineage>
</organism>
<reference evidence="1 2" key="1">
    <citation type="submission" date="2017-06" db="EMBL/GenBank/DDBJ databases">
        <authorList>
            <person name="Kim H.J."/>
            <person name="Triplett B.A."/>
        </authorList>
    </citation>
    <scope>NUCLEOTIDE SEQUENCE [LARGE SCALE GENOMIC DNA]</scope>
    <source>
        <strain evidence="1 2">CGMCC 4.5593</strain>
    </source>
</reference>
<evidence type="ECO:0000313" key="2">
    <source>
        <dbReference type="Proteomes" id="UP000198362"/>
    </source>
</evidence>
<evidence type="ECO:0000313" key="1">
    <source>
        <dbReference type="EMBL" id="SNS99847.1"/>
    </source>
</evidence>
<dbReference type="Proteomes" id="UP000198362">
    <property type="component" value="Unassembled WGS sequence"/>
</dbReference>
<dbReference type="EMBL" id="FZPH01000002">
    <property type="protein sequence ID" value="SNS99847.1"/>
    <property type="molecule type" value="Genomic_DNA"/>
</dbReference>
<name>A0A239J1W2_9ACTN</name>
<protein>
    <submittedName>
        <fullName evidence="1">Uncharacterized protein</fullName>
    </submittedName>
</protein>
<proteinExistence type="predicted"/>
<sequence length="231" mass="25580">MSEGSASVRRMGEFVATSAFRTDNADQVLASVERYVRAHGWSTTSVGESYDYENDVLQFAPAGGWSVVLWPTYFSDVPAARFVSDELGVVASTVHIHDGDYWAHTLVRDGAVLDRFASMVDYFTDDLAVVAHLRRGWSGDPAVVASAFGRSVEELRPYLVHIDLGDDDEEEPPSVKAFPDDEFTLDNAWVFVDFWRRLGITYPADVGGFAGRLALTKDWFGKLPEGEEGDL</sequence>
<accession>A0A239J1W2</accession>
<keyword evidence="2" id="KW-1185">Reference proteome</keyword>
<gene>
    <name evidence="1" type="ORF">SAMN05421812_102684</name>
</gene>